<dbReference type="FunFam" id="1.25.40.10:FF:000158">
    <property type="entry name" value="pentatricopeptide repeat-containing protein At2g33680"/>
    <property type="match status" value="1"/>
</dbReference>
<keyword evidence="4" id="KW-1185">Reference proteome</keyword>
<reference evidence="3" key="1">
    <citation type="submission" date="2021-08" db="EMBL/GenBank/DDBJ databases">
        <title>WGS assembly of Ceratopteris richardii.</title>
        <authorList>
            <person name="Marchant D.B."/>
            <person name="Chen G."/>
            <person name="Jenkins J."/>
            <person name="Shu S."/>
            <person name="Leebens-Mack J."/>
            <person name="Grimwood J."/>
            <person name="Schmutz J."/>
            <person name="Soltis P."/>
            <person name="Soltis D."/>
            <person name="Chen Z.-H."/>
        </authorList>
    </citation>
    <scope>NUCLEOTIDE SEQUENCE</scope>
    <source>
        <strain evidence="3">Whitten #5841</strain>
        <tissue evidence="3">Leaf</tissue>
    </source>
</reference>
<dbReference type="Proteomes" id="UP000825935">
    <property type="component" value="Chromosome 34"/>
</dbReference>
<dbReference type="AlphaFoldDB" id="A0A8T2QIY6"/>
<feature type="repeat" description="PPR" evidence="2">
    <location>
        <begin position="208"/>
        <end position="242"/>
    </location>
</feature>
<dbReference type="PROSITE" id="PS51375">
    <property type="entry name" value="PPR"/>
    <property type="match status" value="5"/>
</dbReference>
<dbReference type="InterPro" id="IPR046960">
    <property type="entry name" value="PPR_At4g14850-like_plant"/>
</dbReference>
<dbReference type="PANTHER" id="PTHR47926:SF382">
    <property type="entry name" value="PENTACOTRIPEPTIDE-REPEAT REGION OF PRORP DOMAIN-CONTAINING PROTEIN"/>
    <property type="match status" value="1"/>
</dbReference>
<dbReference type="Pfam" id="PF01535">
    <property type="entry name" value="PPR"/>
    <property type="match status" value="1"/>
</dbReference>
<evidence type="ECO:0008006" key="5">
    <source>
        <dbReference type="Google" id="ProtNLM"/>
    </source>
</evidence>
<dbReference type="NCBIfam" id="TIGR00756">
    <property type="entry name" value="PPR"/>
    <property type="match status" value="5"/>
</dbReference>
<evidence type="ECO:0000313" key="4">
    <source>
        <dbReference type="Proteomes" id="UP000825935"/>
    </source>
</evidence>
<proteinExistence type="predicted"/>
<feature type="repeat" description="PPR" evidence="2">
    <location>
        <begin position="106"/>
        <end position="140"/>
    </location>
</feature>
<dbReference type="PANTHER" id="PTHR47926">
    <property type="entry name" value="PENTATRICOPEPTIDE REPEAT-CONTAINING PROTEIN"/>
    <property type="match status" value="1"/>
</dbReference>
<feature type="repeat" description="PPR" evidence="2">
    <location>
        <begin position="310"/>
        <end position="344"/>
    </location>
</feature>
<dbReference type="FunFam" id="1.25.40.10:FF:000381">
    <property type="entry name" value="Pentatricopeptide repeat-containing protein"/>
    <property type="match status" value="1"/>
</dbReference>
<feature type="repeat" description="PPR" evidence="2">
    <location>
        <begin position="514"/>
        <end position="548"/>
    </location>
</feature>
<evidence type="ECO:0000256" key="1">
    <source>
        <dbReference type="ARBA" id="ARBA00022737"/>
    </source>
</evidence>
<dbReference type="EMBL" id="CM035439">
    <property type="protein sequence ID" value="KAH7283495.1"/>
    <property type="molecule type" value="Genomic_DNA"/>
</dbReference>
<dbReference type="EMBL" id="CM035439">
    <property type="protein sequence ID" value="KAH7283497.1"/>
    <property type="molecule type" value="Genomic_DNA"/>
</dbReference>
<dbReference type="Pfam" id="PF13041">
    <property type="entry name" value="PPR_2"/>
    <property type="match status" value="5"/>
</dbReference>
<comment type="caution">
    <text evidence="3">The sequence shown here is derived from an EMBL/GenBank/DDBJ whole genome shotgun (WGS) entry which is preliminary data.</text>
</comment>
<organism evidence="3 4">
    <name type="scientific">Ceratopteris richardii</name>
    <name type="common">Triangle waterfern</name>
    <dbReference type="NCBI Taxonomy" id="49495"/>
    <lineage>
        <taxon>Eukaryota</taxon>
        <taxon>Viridiplantae</taxon>
        <taxon>Streptophyta</taxon>
        <taxon>Embryophyta</taxon>
        <taxon>Tracheophyta</taxon>
        <taxon>Polypodiopsida</taxon>
        <taxon>Polypodiidae</taxon>
        <taxon>Polypodiales</taxon>
        <taxon>Pteridineae</taxon>
        <taxon>Pteridaceae</taxon>
        <taxon>Parkerioideae</taxon>
        <taxon>Ceratopteris</taxon>
    </lineage>
</organism>
<gene>
    <name evidence="3" type="ORF">KP509_34G009900</name>
</gene>
<keyword evidence="1" id="KW-0677">Repeat</keyword>
<feature type="repeat" description="PPR" evidence="2">
    <location>
        <begin position="412"/>
        <end position="446"/>
    </location>
</feature>
<dbReference type="Gene3D" id="1.25.40.10">
    <property type="entry name" value="Tetratricopeptide repeat domain"/>
    <property type="match status" value="5"/>
</dbReference>
<dbReference type="InterPro" id="IPR002885">
    <property type="entry name" value="PPR_rpt"/>
</dbReference>
<sequence>MRGLLKVIFEGICTAKGTSANRTFCFLQRCLYNECAHTEEANVVPLLKDCAARRDIERGCKLHSIILKWGLLERSPFIGNTLMSMYIKCGALVQARGLFDQFPARDVASWTLLISGYADHGHVQEALQLFEKMQHEGEAPNAFTLSCMLKVCGLTQTADKGRELHALILRKGLLMTDTVLGNALLDMYAKWGALTRVHHVFHELPNRNLVTWNALIAGYCQQGEGEAALHLFRQMKEEGFAPDSITFLSAVKACSCIEALKRGSEVHTEIVRRGILENHDVLANALTDMYARCGAFTMAQDMLKSLSTKNIIAWTALMAGYSQFGRSEDTLCCFESLRQEGLYPNTVTYISALNACASLKAIDVGKKIHGEVVSRGLLGMDPTLGSTLVYMYCKCGELAKAQELFEELPARDVVSWTVLIMECCENNHGEKALGYFDRMRCEGFSPDEVALLCVLKVCGSIGAVEKGDEVYVEIARKNLIGKLSILSSALVDMYAKCHALAKAQEVFDMLPSQDVSSWTALISGYCQIGQHDVVLQTFSKMILRGPEPNVITFMVVLSACGILGLVHEGQIYYHVMSSYYGIIPISQHHTCMVNLFGREGQLEKAMAMLEKIPPSERLPACFALLNSCKNLKSMKIARFVFKNAIDLDAM</sequence>
<dbReference type="FunFam" id="1.25.40.10:FF:000031">
    <property type="entry name" value="Pentatricopeptide repeat-containing protein mitochondrial"/>
    <property type="match status" value="1"/>
</dbReference>
<dbReference type="GO" id="GO:0003723">
    <property type="term" value="F:RNA binding"/>
    <property type="evidence" value="ECO:0007669"/>
    <property type="project" value="InterPro"/>
</dbReference>
<dbReference type="InterPro" id="IPR011990">
    <property type="entry name" value="TPR-like_helical_dom_sf"/>
</dbReference>
<dbReference type="GO" id="GO:0009451">
    <property type="term" value="P:RNA modification"/>
    <property type="evidence" value="ECO:0007669"/>
    <property type="project" value="InterPro"/>
</dbReference>
<evidence type="ECO:0000313" key="3">
    <source>
        <dbReference type="EMBL" id="KAH7283495.1"/>
    </source>
</evidence>
<dbReference type="GO" id="GO:0048731">
    <property type="term" value="P:system development"/>
    <property type="evidence" value="ECO:0007669"/>
    <property type="project" value="UniProtKB-ARBA"/>
</dbReference>
<evidence type="ECO:0000256" key="2">
    <source>
        <dbReference type="PROSITE-ProRule" id="PRU00708"/>
    </source>
</evidence>
<dbReference type="FunFam" id="1.25.40.10:FF:000073">
    <property type="entry name" value="Pentatricopeptide repeat-containing protein chloroplastic"/>
    <property type="match status" value="1"/>
</dbReference>
<name>A0A8T2QIY6_CERRI</name>
<dbReference type="OrthoDB" id="185373at2759"/>
<accession>A0A8T2QIY6</accession>
<protein>
    <recommendedName>
        <fullName evidence="5">Pentatricopeptide repeat-containing protein</fullName>
    </recommendedName>
</protein>